<dbReference type="GO" id="GO:0032259">
    <property type="term" value="P:methylation"/>
    <property type="evidence" value="ECO:0007669"/>
    <property type="project" value="UniProtKB-KW"/>
</dbReference>
<dbReference type="InterPro" id="IPR036414">
    <property type="entry name" value="YaeB_N_sf"/>
</dbReference>
<evidence type="ECO:0000256" key="2">
    <source>
        <dbReference type="ARBA" id="ARBA00033753"/>
    </source>
</evidence>
<dbReference type="NCBIfam" id="TIGR00104">
    <property type="entry name" value="tRNA_TsaA"/>
    <property type="match status" value="1"/>
</dbReference>
<dbReference type="PANTHER" id="PTHR12818:SF0">
    <property type="entry name" value="TRNA (ADENINE(37)-N6)-METHYLTRANSFERASE"/>
    <property type="match status" value="1"/>
</dbReference>
<dbReference type="RefSeq" id="WP_063243882.1">
    <property type="nucleotide sequence ID" value="NZ_LUKF01000015.1"/>
</dbReference>
<reference evidence="4 5" key="1">
    <citation type="submission" date="2016-03" db="EMBL/GenBank/DDBJ databases">
        <authorList>
            <person name="Ploux O."/>
        </authorList>
    </citation>
    <scope>NUCLEOTIDE SEQUENCE [LARGE SCALE GENOMIC DNA]</scope>
    <source>
        <strain evidence="4 5">BER2</strain>
    </source>
</reference>
<dbReference type="PANTHER" id="PTHR12818">
    <property type="entry name" value="TRNA (ADENINE(37)-N6)-METHYLTRANSFERASE"/>
    <property type="match status" value="1"/>
</dbReference>
<name>A0A150WH91_BDEBC</name>
<dbReference type="OrthoDB" id="5290300at2"/>
<dbReference type="SUPFAM" id="SSF118196">
    <property type="entry name" value="YaeB-like"/>
    <property type="match status" value="1"/>
</dbReference>
<dbReference type="InterPro" id="IPR040372">
    <property type="entry name" value="YaeB-like"/>
</dbReference>
<evidence type="ECO:0000259" key="3">
    <source>
        <dbReference type="PROSITE" id="PS51668"/>
    </source>
</evidence>
<accession>A0A150WH91</accession>
<feature type="domain" description="TsaA-like" evidence="3">
    <location>
        <begin position="7"/>
        <end position="140"/>
    </location>
</feature>
<dbReference type="CDD" id="cd09281">
    <property type="entry name" value="UPF0066"/>
    <property type="match status" value="1"/>
</dbReference>
<dbReference type="PROSITE" id="PS51668">
    <property type="entry name" value="TSAA_2"/>
    <property type="match status" value="1"/>
</dbReference>
<sequence length="259" mass="29445">MAQQISITPIGVFHSSQKEPYEAGRQTDEFHSEGVIELSAGENFEQALIGLEGCSHIWVIFHFHHNNHWNPMVLPPRGRTTKIGVFATRSPYRPNGIGMSCVKIKRIEKLKIYVEAADILDGTPVLDIKPYVAYADSFPGVEPAWLADASKYTVSFTGEALEQLEWLDNAGVEQLRGFILHQLEFEPTNSKKKRVKAFEDHFVIAYRTWRAAFTVQEHTVEVYKIFSGYSESDLAASEDTYHDKSIHKEFKKLFPSARP</sequence>
<dbReference type="InterPro" id="IPR023368">
    <property type="entry name" value="UPF0066_cons_site"/>
</dbReference>
<dbReference type="InterPro" id="IPR036413">
    <property type="entry name" value="YaeB-like_sf"/>
</dbReference>
<dbReference type="AlphaFoldDB" id="A0A150WH91"/>
<dbReference type="InterPro" id="IPR023370">
    <property type="entry name" value="TrmO-like_N"/>
</dbReference>
<dbReference type="PROSITE" id="PS01318">
    <property type="entry name" value="TSAA_1"/>
    <property type="match status" value="1"/>
</dbReference>
<dbReference type="Pfam" id="PF01980">
    <property type="entry name" value="TrmO_N"/>
    <property type="match status" value="1"/>
</dbReference>
<dbReference type="Gene3D" id="2.40.30.70">
    <property type="entry name" value="YaeB-like"/>
    <property type="match status" value="1"/>
</dbReference>
<keyword evidence="4" id="KW-0808">Transferase</keyword>
<organism evidence="4 5">
    <name type="scientific">Bdellovibrio bacteriovorus</name>
    <dbReference type="NCBI Taxonomy" id="959"/>
    <lineage>
        <taxon>Bacteria</taxon>
        <taxon>Pseudomonadati</taxon>
        <taxon>Bdellovibrionota</taxon>
        <taxon>Bdellovibrionia</taxon>
        <taxon>Bdellovibrionales</taxon>
        <taxon>Pseudobdellovibrionaceae</taxon>
        <taxon>Bdellovibrio</taxon>
    </lineage>
</organism>
<evidence type="ECO:0000313" key="5">
    <source>
        <dbReference type="Proteomes" id="UP000075391"/>
    </source>
</evidence>
<comment type="similarity">
    <text evidence="2">Belongs to the tRNA methyltransferase O family.</text>
</comment>
<dbReference type="Gene3D" id="3.30.2310.20">
    <property type="entry name" value="RelE-like"/>
    <property type="match status" value="1"/>
</dbReference>
<evidence type="ECO:0000256" key="1">
    <source>
        <dbReference type="ARBA" id="ARBA00022691"/>
    </source>
</evidence>
<dbReference type="InterPro" id="IPR035093">
    <property type="entry name" value="RelE/ParE_toxin_dom_sf"/>
</dbReference>
<dbReference type="Proteomes" id="UP000075391">
    <property type="component" value="Unassembled WGS sequence"/>
</dbReference>
<dbReference type="EMBL" id="LUKF01000015">
    <property type="protein sequence ID" value="KYG62513.1"/>
    <property type="molecule type" value="Genomic_DNA"/>
</dbReference>
<keyword evidence="1" id="KW-0949">S-adenosyl-L-methionine</keyword>
<comment type="caution">
    <text evidence="4">The sequence shown here is derived from an EMBL/GenBank/DDBJ whole genome shotgun (WGS) entry which is preliminary data.</text>
</comment>
<protein>
    <submittedName>
        <fullName evidence="4">tRNA-Thr(GGU) m(6)t(6)A37 methyltransferase TsaA</fullName>
    </submittedName>
</protein>
<evidence type="ECO:0000313" key="4">
    <source>
        <dbReference type="EMBL" id="KYG62513.1"/>
    </source>
</evidence>
<keyword evidence="4" id="KW-0489">Methyltransferase</keyword>
<gene>
    <name evidence="4" type="ORF">AZI85_05755</name>
</gene>
<proteinExistence type="inferred from homology"/>
<dbReference type="GO" id="GO:0008168">
    <property type="term" value="F:methyltransferase activity"/>
    <property type="evidence" value="ECO:0007669"/>
    <property type="project" value="UniProtKB-KW"/>
</dbReference>